<sequence length="117" mass="13541">MPAPMGVPVIRANKYHGTADLGLSRYIVMYITQLGWILLGVYLLRNAYWPSTCTPKGIFEVYTCSMRLPETRKWVEAALLTWLWSTPILVALDVSRRYRAWAEKRTDKAPPIKQRKN</sequence>
<feature type="transmembrane region" description="Helical" evidence="1">
    <location>
        <begin position="23"/>
        <end position="44"/>
    </location>
</feature>
<accession>A0A6I4SUT4</accession>
<name>A0A6I4SUT4_9SPHN</name>
<comment type="caution">
    <text evidence="2">The sequence shown here is derived from an EMBL/GenBank/DDBJ whole genome shotgun (WGS) entry which is preliminary data.</text>
</comment>
<gene>
    <name evidence="2" type="ORF">GRI89_09410</name>
</gene>
<dbReference type="RefSeq" id="WP_159794493.1">
    <property type="nucleotide sequence ID" value="NZ_WTYM01000038.1"/>
</dbReference>
<dbReference type="Proteomes" id="UP000433652">
    <property type="component" value="Unassembled WGS sequence"/>
</dbReference>
<proteinExistence type="predicted"/>
<evidence type="ECO:0000313" key="2">
    <source>
        <dbReference type="EMBL" id="MXO59755.1"/>
    </source>
</evidence>
<dbReference type="AlphaFoldDB" id="A0A6I4SUT4"/>
<keyword evidence="1" id="KW-0472">Membrane</keyword>
<evidence type="ECO:0000256" key="1">
    <source>
        <dbReference type="SAM" id="Phobius"/>
    </source>
</evidence>
<protein>
    <submittedName>
        <fullName evidence="2">Uncharacterized protein</fullName>
    </submittedName>
</protein>
<keyword evidence="3" id="KW-1185">Reference proteome</keyword>
<dbReference type="OrthoDB" id="7408889at2"/>
<reference evidence="2 3" key="1">
    <citation type="submission" date="2019-12" db="EMBL/GenBank/DDBJ databases">
        <title>Genomic-based taxomic classification of the family Erythrobacteraceae.</title>
        <authorList>
            <person name="Xu L."/>
        </authorList>
    </citation>
    <scope>NUCLEOTIDE SEQUENCE [LARGE SCALE GENOMIC DNA]</scope>
    <source>
        <strain evidence="2 3">MCCC 1K01500</strain>
    </source>
</reference>
<keyword evidence="1" id="KW-1133">Transmembrane helix</keyword>
<evidence type="ECO:0000313" key="3">
    <source>
        <dbReference type="Proteomes" id="UP000433652"/>
    </source>
</evidence>
<dbReference type="EMBL" id="WTYM01000038">
    <property type="protein sequence ID" value="MXO59755.1"/>
    <property type="molecule type" value="Genomic_DNA"/>
</dbReference>
<keyword evidence="1" id="KW-0812">Transmembrane</keyword>
<organism evidence="2 3">
    <name type="scientific">Croceibacterium salegens</name>
    <dbReference type="NCBI Taxonomy" id="1737568"/>
    <lineage>
        <taxon>Bacteria</taxon>
        <taxon>Pseudomonadati</taxon>
        <taxon>Pseudomonadota</taxon>
        <taxon>Alphaproteobacteria</taxon>
        <taxon>Sphingomonadales</taxon>
        <taxon>Erythrobacteraceae</taxon>
        <taxon>Croceibacterium</taxon>
    </lineage>
</organism>